<dbReference type="GeneID" id="95984281"/>
<dbReference type="RefSeq" id="XP_069212171.1">
    <property type="nucleotide sequence ID" value="XM_069351785.1"/>
</dbReference>
<protein>
    <submittedName>
        <fullName evidence="1">Uncharacterized protein</fullName>
    </submittedName>
</protein>
<accession>A0ABR3QC31</accession>
<proteinExistence type="predicted"/>
<sequence>MPQRRQADVVGVRWALKDVPEQDRCKCEHEPIPYLPFMKRVKTKTKAEADGGKPAEAT</sequence>
<reference evidence="1 2" key="1">
    <citation type="submission" date="2023-08" db="EMBL/GenBank/DDBJ databases">
        <title>Annotated Genome Sequence of Vanrija albida AlHP1.</title>
        <authorList>
            <person name="Herzog R."/>
        </authorList>
    </citation>
    <scope>NUCLEOTIDE SEQUENCE [LARGE SCALE GENOMIC DNA]</scope>
    <source>
        <strain evidence="1 2">AlHP1</strain>
    </source>
</reference>
<dbReference type="Proteomes" id="UP001565368">
    <property type="component" value="Unassembled WGS sequence"/>
</dbReference>
<evidence type="ECO:0000313" key="2">
    <source>
        <dbReference type="Proteomes" id="UP001565368"/>
    </source>
</evidence>
<gene>
    <name evidence="1" type="ORF">Q8F55_003238</name>
</gene>
<keyword evidence="2" id="KW-1185">Reference proteome</keyword>
<evidence type="ECO:0000313" key="1">
    <source>
        <dbReference type="EMBL" id="KAL1412227.1"/>
    </source>
</evidence>
<comment type="caution">
    <text evidence="1">The sequence shown here is derived from an EMBL/GenBank/DDBJ whole genome shotgun (WGS) entry which is preliminary data.</text>
</comment>
<organism evidence="1 2">
    <name type="scientific">Vanrija albida</name>
    <dbReference type="NCBI Taxonomy" id="181172"/>
    <lineage>
        <taxon>Eukaryota</taxon>
        <taxon>Fungi</taxon>
        <taxon>Dikarya</taxon>
        <taxon>Basidiomycota</taxon>
        <taxon>Agaricomycotina</taxon>
        <taxon>Tremellomycetes</taxon>
        <taxon>Trichosporonales</taxon>
        <taxon>Trichosporonaceae</taxon>
        <taxon>Vanrija</taxon>
    </lineage>
</organism>
<dbReference type="EMBL" id="JBBXJM010000002">
    <property type="protein sequence ID" value="KAL1412227.1"/>
    <property type="molecule type" value="Genomic_DNA"/>
</dbReference>
<name>A0ABR3QC31_9TREE</name>